<dbReference type="InterPro" id="IPR002477">
    <property type="entry name" value="Peptidoglycan-bd-like"/>
</dbReference>
<proteinExistence type="predicted"/>
<dbReference type="Gene3D" id="1.10.101.10">
    <property type="entry name" value="PGBD-like superfamily/PGBD"/>
    <property type="match status" value="1"/>
</dbReference>
<dbReference type="Proteomes" id="UP000184241">
    <property type="component" value="Unassembled WGS sequence"/>
</dbReference>
<dbReference type="AlphaFoldDB" id="A0A1M5ZB57"/>
<protein>
    <submittedName>
        <fullName evidence="2">Putative peptidoglycan binding domain-containing protein</fullName>
    </submittedName>
</protein>
<evidence type="ECO:0000313" key="3">
    <source>
        <dbReference type="Proteomes" id="UP000184241"/>
    </source>
</evidence>
<dbReference type="Pfam" id="PF01471">
    <property type="entry name" value="PG_binding_1"/>
    <property type="match status" value="1"/>
</dbReference>
<accession>A0A1M5ZB57</accession>
<sequence length="313" mass="34714">MDYPGVAFKQGDRGETIKLIQKKLNELGFNAGTEDGVFGFNTKQATIEFQRSRGLTKDGIIGRIAWNALFSEVVAPIKPSVSYKLSTLEKAIAITGRFEGNGYGNITGDFDGQGLSLGILQWNIGQGTLQPLLREMNLNHNMATRSILLDYYNTFNTMLSKTPTEQLTWAKSINNSQKVIREPWRTRLIALANSPEFRAIQLNYAKTIGDLALSICNKYNLKSERAFALAFDIGVQNGGVKAKTDLRIAYRASSDVSEKDRMALIANAVANDSNTRWIEDVRSRKLAIVNGFGTVHGSFINIDKEYGLTDNPF</sequence>
<organism evidence="2 3">
    <name type="scientific">Clostridium intestinale DSM 6191</name>
    <dbReference type="NCBI Taxonomy" id="1121320"/>
    <lineage>
        <taxon>Bacteria</taxon>
        <taxon>Bacillati</taxon>
        <taxon>Bacillota</taxon>
        <taxon>Clostridia</taxon>
        <taxon>Eubacteriales</taxon>
        <taxon>Clostridiaceae</taxon>
        <taxon>Clostridium</taxon>
    </lineage>
</organism>
<name>A0A1M5ZB57_9CLOT</name>
<dbReference type="SUPFAM" id="SSF47090">
    <property type="entry name" value="PGBD-like"/>
    <property type="match status" value="1"/>
</dbReference>
<dbReference type="EMBL" id="FQXU01000008">
    <property type="protein sequence ID" value="SHI21481.1"/>
    <property type="molecule type" value="Genomic_DNA"/>
</dbReference>
<dbReference type="RefSeq" id="WP_073020229.1">
    <property type="nucleotide sequence ID" value="NZ_FQXU01000008.1"/>
</dbReference>
<evidence type="ECO:0000259" key="1">
    <source>
        <dbReference type="Pfam" id="PF01471"/>
    </source>
</evidence>
<dbReference type="InterPro" id="IPR036365">
    <property type="entry name" value="PGBD-like_sf"/>
</dbReference>
<dbReference type="InterPro" id="IPR036366">
    <property type="entry name" value="PGBDSf"/>
</dbReference>
<feature type="domain" description="Peptidoglycan binding-like" evidence="1">
    <location>
        <begin position="13"/>
        <end position="69"/>
    </location>
</feature>
<gene>
    <name evidence="2" type="ORF">SAMN02745941_02733</name>
</gene>
<evidence type="ECO:0000313" key="2">
    <source>
        <dbReference type="EMBL" id="SHI21481.1"/>
    </source>
</evidence>
<reference evidence="2 3" key="1">
    <citation type="submission" date="2016-11" db="EMBL/GenBank/DDBJ databases">
        <authorList>
            <person name="Jaros S."/>
            <person name="Januszkiewicz K."/>
            <person name="Wedrychowicz H."/>
        </authorList>
    </citation>
    <scope>NUCLEOTIDE SEQUENCE [LARGE SCALE GENOMIC DNA]</scope>
    <source>
        <strain evidence="2 3">DSM 6191</strain>
    </source>
</reference>